<proteinExistence type="predicted"/>
<evidence type="ECO:0000313" key="2">
    <source>
        <dbReference type="Proteomes" id="UP000615755"/>
    </source>
</evidence>
<dbReference type="Proteomes" id="UP000615755">
    <property type="component" value="Unassembled WGS sequence"/>
</dbReference>
<keyword evidence="2" id="KW-1185">Reference proteome</keyword>
<gene>
    <name evidence="1" type="ORF">PAUR_a1455</name>
</gene>
<reference evidence="1 2" key="1">
    <citation type="submission" date="2015-03" db="EMBL/GenBank/DDBJ databases">
        <title>Genome sequence of Pseudoalteromonas aurantia.</title>
        <authorList>
            <person name="Xie B.-B."/>
            <person name="Rong J.-C."/>
            <person name="Qin Q.-L."/>
            <person name="Zhang Y.-Z."/>
        </authorList>
    </citation>
    <scope>NUCLEOTIDE SEQUENCE [LARGE SCALE GENOMIC DNA]</scope>
    <source>
        <strain evidence="1 2">208</strain>
    </source>
</reference>
<dbReference type="EMBL" id="AQGV01000012">
    <property type="protein sequence ID" value="MBE0367969.1"/>
    <property type="molecule type" value="Genomic_DNA"/>
</dbReference>
<accession>A0ABR9EC96</accession>
<organism evidence="1 2">
    <name type="scientific">Pseudoalteromonas aurantia 208</name>
    <dbReference type="NCBI Taxonomy" id="1314867"/>
    <lineage>
        <taxon>Bacteria</taxon>
        <taxon>Pseudomonadati</taxon>
        <taxon>Pseudomonadota</taxon>
        <taxon>Gammaproteobacteria</taxon>
        <taxon>Alteromonadales</taxon>
        <taxon>Pseudoalteromonadaceae</taxon>
        <taxon>Pseudoalteromonas</taxon>
    </lineage>
</organism>
<comment type="caution">
    <text evidence="1">The sequence shown here is derived from an EMBL/GenBank/DDBJ whole genome shotgun (WGS) entry which is preliminary data.</text>
</comment>
<sequence length="42" mass="5055">MFYFIFSQNQPHMHDLYVNQPKIDVFLAPAVKIINSDKLFFH</sequence>
<protein>
    <submittedName>
        <fullName evidence="1">Uncharacterized protein</fullName>
    </submittedName>
</protein>
<evidence type="ECO:0000313" key="1">
    <source>
        <dbReference type="EMBL" id="MBE0367969.1"/>
    </source>
</evidence>
<name>A0ABR9EC96_9GAMM</name>